<evidence type="ECO:0000256" key="4">
    <source>
        <dbReference type="ARBA" id="ARBA00022833"/>
    </source>
</evidence>
<dbReference type="InterPro" id="IPR012934">
    <property type="entry name" value="Znf_AD"/>
</dbReference>
<reference evidence="11 12" key="1">
    <citation type="submission" date="2025-04" db="UniProtKB">
        <authorList>
            <consortium name="RefSeq"/>
        </authorList>
    </citation>
    <scope>IDENTIFICATION</scope>
</reference>
<dbReference type="SMART" id="SM00355">
    <property type="entry name" value="ZnF_C2H2"/>
    <property type="match status" value="7"/>
</dbReference>
<dbReference type="GeneID" id="107269979"/>
<protein>
    <submittedName>
        <fullName evidence="11 12">Uncharacterized protein LOC107269979 isoform X1</fullName>
    </submittedName>
</protein>
<feature type="binding site" evidence="6">
    <location>
        <position position="65"/>
    </location>
    <ligand>
        <name>Zn(2+)</name>
        <dbReference type="ChEBI" id="CHEBI:29105"/>
    </ligand>
</feature>
<dbReference type="Pfam" id="PF12874">
    <property type="entry name" value="zf-met"/>
    <property type="match status" value="1"/>
</dbReference>
<dbReference type="Pfam" id="PF00096">
    <property type="entry name" value="zf-C2H2"/>
    <property type="match status" value="2"/>
</dbReference>
<evidence type="ECO:0000259" key="8">
    <source>
        <dbReference type="PROSITE" id="PS50157"/>
    </source>
</evidence>
<evidence type="ECO:0000256" key="5">
    <source>
        <dbReference type="PROSITE-ProRule" id="PRU00042"/>
    </source>
</evidence>
<dbReference type="InterPro" id="IPR013087">
    <property type="entry name" value="Znf_C2H2_type"/>
</dbReference>
<dbReference type="SUPFAM" id="SSF57667">
    <property type="entry name" value="beta-beta-alpha zinc fingers"/>
    <property type="match status" value="2"/>
</dbReference>
<feature type="domain" description="C2H2-type" evidence="8">
    <location>
        <begin position="1009"/>
        <end position="1036"/>
    </location>
</feature>
<dbReference type="KEGG" id="ccin:107269979"/>
<name>A0AAJ7C1X5_CEPCN</name>
<accession>A0AAJ7C1X5</accession>
<feature type="compositionally biased region" description="Basic and acidic residues" evidence="7">
    <location>
        <begin position="261"/>
        <end position="271"/>
    </location>
</feature>
<dbReference type="PROSITE" id="PS51915">
    <property type="entry name" value="ZAD"/>
    <property type="match status" value="1"/>
</dbReference>
<evidence type="ECO:0000256" key="2">
    <source>
        <dbReference type="ARBA" id="ARBA00022737"/>
    </source>
</evidence>
<feature type="binding site" evidence="6">
    <location>
        <position position="18"/>
    </location>
    <ligand>
        <name>Zn(2+)</name>
        <dbReference type="ChEBI" id="CHEBI:29105"/>
    </ligand>
</feature>
<gene>
    <name evidence="11 12" type="primary">LOC107269979</name>
</gene>
<evidence type="ECO:0000313" key="10">
    <source>
        <dbReference type="Proteomes" id="UP000694920"/>
    </source>
</evidence>
<dbReference type="PROSITE" id="PS00028">
    <property type="entry name" value="ZINC_FINGER_C2H2_1"/>
    <property type="match status" value="7"/>
</dbReference>
<feature type="region of interest" description="Disordered" evidence="7">
    <location>
        <begin position="103"/>
        <end position="127"/>
    </location>
</feature>
<feature type="domain" description="C2H2-type" evidence="8">
    <location>
        <begin position="1036"/>
        <end position="1058"/>
    </location>
</feature>
<feature type="domain" description="ZAD" evidence="9">
    <location>
        <begin position="16"/>
        <end position="89"/>
    </location>
</feature>
<evidence type="ECO:0000256" key="3">
    <source>
        <dbReference type="ARBA" id="ARBA00022771"/>
    </source>
</evidence>
<feature type="domain" description="C2H2-type" evidence="8">
    <location>
        <begin position="880"/>
        <end position="907"/>
    </location>
</feature>
<dbReference type="PROSITE" id="PS50157">
    <property type="entry name" value="ZINC_FINGER_C2H2_2"/>
    <property type="match status" value="6"/>
</dbReference>
<dbReference type="Gene3D" id="3.40.1800.20">
    <property type="match status" value="1"/>
</dbReference>
<evidence type="ECO:0000256" key="1">
    <source>
        <dbReference type="ARBA" id="ARBA00022723"/>
    </source>
</evidence>
<keyword evidence="4 6" id="KW-0862">Zinc</keyword>
<dbReference type="SUPFAM" id="SSF57716">
    <property type="entry name" value="Glucocorticoid receptor-like (DNA-binding domain)"/>
    <property type="match status" value="1"/>
</dbReference>
<sequence>MSANMPKKRKILNVDDKCRICLSEQGCMSDIFAESIQPQLEDLTKCTSVDIEDDEDLPKKICHVCLYKLEMWSEFKEQFIRSNEMLLELLVLPETADITMCKRKHNEEEQSSKDSLSELPEKKKSKSDIPPLIPLEFASVDCVTDQTVLNELYIPEDESVLASKDASKQIDDALGQPQDVKEEEVQDEGQTRVKHTAVGMKVKCITGKRGRTTDRRKASTKRWVARKKALLAATGENASDTDSIASDDTQLSPVQKARAKTNAEKEVERQKRLSKAHKNFESNMSSISDMKQDENDVEFTGAESESRKTLSQKSGNGENSRNEENLEVEGINKKLKETQKNNEMVKNSKGSNPEGDVAQNKNSLPNAHTEAAPTESEQPDTELHSDSAFNPHSVRSELKIGDATYIVTSTLVLSEPHYLNKTHLNNSSQDIIGLSVDENSQERNTDIIDAVQLRRVNPKSPVQDEKKFIERCLNIEVEGTEVEALQRVQAELATFVENDMRHKLLGTHKTSPHNEKVDSKPKDSFQTLDQQLKTIVEKAIKKNVESSKLRTMSPVKTTIKARSQQNKEYSSALMKAALRSDMFQPKVLLVRLDVSKASKHYQINNIQALEKPKPKSRKVTPPSVPLGKRQRVLPAKYCDFNTTLLDSEEEYLPEDKVLPSTLKVSGIKVQNRKTYGPALARQGATTKRMKEEVTATRIDKSLSEKHQGDLTSKTLSTTKKPVTTIEKSLDKDKSMETGSDRHVCGVCSDSFGTWKEIEAHVLTHKVEASPAKQNKHRMMRCKRCHEIVEARYVRVHVCRSNKAATHKCYVCNSTFRTEKLLVRHLETHEESEFRLENVKRSSATKKAPEVASTQQNNVHVTQETKTVESAPVVKVPKQTYTCFVCDKIFTDEEVLKDHLQKHCDDISEDEQSTGKEQYQCAICGETLESEEVLESHVEKHLFDDEDDNPNLISITNEPEKQEGKNFHKCAQCSEQFDSEMLLVMHMQAHEEEAAIAEWEKRGLNVQQDYICVICDQVFSRQDELSEHLDVHNGNAQVCFLCEKPFSTLEDLQKHVESH</sequence>
<keyword evidence="2" id="KW-0677">Repeat</keyword>
<feature type="binding site" evidence="6">
    <location>
        <position position="62"/>
    </location>
    <ligand>
        <name>Zn(2+)</name>
        <dbReference type="ChEBI" id="CHEBI:29105"/>
    </ligand>
</feature>
<feature type="domain" description="C2H2-type" evidence="8">
    <location>
        <begin position="806"/>
        <end position="833"/>
    </location>
</feature>
<dbReference type="RefSeq" id="XP_015599981.1">
    <property type="nucleotide sequence ID" value="XM_015744495.2"/>
</dbReference>
<dbReference type="Gene3D" id="3.30.160.60">
    <property type="entry name" value="Classic Zinc Finger"/>
    <property type="match status" value="3"/>
</dbReference>
<dbReference type="PANTHER" id="PTHR24379">
    <property type="entry name" value="KRAB AND ZINC FINGER DOMAIN-CONTAINING"/>
    <property type="match status" value="1"/>
</dbReference>
<keyword evidence="1 6" id="KW-0479">Metal-binding</keyword>
<feature type="binding site" evidence="6">
    <location>
        <position position="21"/>
    </location>
    <ligand>
        <name>Zn(2+)</name>
        <dbReference type="ChEBI" id="CHEBI:29105"/>
    </ligand>
</feature>
<dbReference type="InterPro" id="IPR036236">
    <property type="entry name" value="Znf_C2H2_sf"/>
</dbReference>
<feature type="compositionally biased region" description="Basic and acidic residues" evidence="7">
    <location>
        <begin position="105"/>
        <end position="122"/>
    </location>
</feature>
<dbReference type="Proteomes" id="UP000694920">
    <property type="component" value="Unplaced"/>
</dbReference>
<evidence type="ECO:0000256" key="7">
    <source>
        <dbReference type="SAM" id="MobiDB-lite"/>
    </source>
</evidence>
<evidence type="ECO:0000259" key="9">
    <source>
        <dbReference type="PROSITE" id="PS51915"/>
    </source>
</evidence>
<evidence type="ECO:0000313" key="12">
    <source>
        <dbReference type="RefSeq" id="XP_015599981.1"/>
    </source>
</evidence>
<feature type="compositionally biased region" description="Low complexity" evidence="7">
    <location>
        <begin position="238"/>
        <end position="249"/>
    </location>
</feature>
<feature type="compositionally biased region" description="Basic and acidic residues" evidence="7">
    <location>
        <begin position="320"/>
        <end position="340"/>
    </location>
</feature>
<evidence type="ECO:0000313" key="11">
    <source>
        <dbReference type="RefSeq" id="XP_015599980.1"/>
    </source>
</evidence>
<feature type="compositionally biased region" description="Polar residues" evidence="7">
    <location>
        <begin position="341"/>
        <end position="351"/>
    </location>
</feature>
<dbReference type="AlphaFoldDB" id="A0AAJ7C1X5"/>
<dbReference type="SMART" id="SM00868">
    <property type="entry name" value="zf-AD"/>
    <property type="match status" value="1"/>
</dbReference>
<dbReference type="GO" id="GO:0005634">
    <property type="term" value="C:nucleus"/>
    <property type="evidence" value="ECO:0007669"/>
    <property type="project" value="InterPro"/>
</dbReference>
<evidence type="ECO:0000256" key="6">
    <source>
        <dbReference type="PROSITE-ProRule" id="PRU01263"/>
    </source>
</evidence>
<organism evidence="10 12">
    <name type="scientific">Cephus cinctus</name>
    <name type="common">Wheat stem sawfly</name>
    <dbReference type="NCBI Taxonomy" id="211228"/>
    <lineage>
        <taxon>Eukaryota</taxon>
        <taxon>Metazoa</taxon>
        <taxon>Ecdysozoa</taxon>
        <taxon>Arthropoda</taxon>
        <taxon>Hexapoda</taxon>
        <taxon>Insecta</taxon>
        <taxon>Pterygota</taxon>
        <taxon>Neoptera</taxon>
        <taxon>Endopterygota</taxon>
        <taxon>Hymenoptera</taxon>
        <taxon>Cephoidea</taxon>
        <taxon>Cephidae</taxon>
        <taxon>Cephus</taxon>
    </lineage>
</organism>
<keyword evidence="10" id="KW-1185">Reference proteome</keyword>
<dbReference type="PANTHER" id="PTHR24379:SF121">
    <property type="entry name" value="C2H2-TYPE DOMAIN-CONTAINING PROTEIN"/>
    <property type="match status" value="1"/>
</dbReference>
<dbReference type="RefSeq" id="XP_015599980.1">
    <property type="nucleotide sequence ID" value="XM_015744494.2"/>
</dbReference>
<feature type="domain" description="C2H2-type" evidence="8">
    <location>
        <begin position="918"/>
        <end position="945"/>
    </location>
</feature>
<dbReference type="GO" id="GO:0008270">
    <property type="term" value="F:zinc ion binding"/>
    <property type="evidence" value="ECO:0007669"/>
    <property type="project" value="UniProtKB-UniRule"/>
</dbReference>
<proteinExistence type="predicted"/>
<feature type="region of interest" description="Disordered" evidence="7">
    <location>
        <begin position="233"/>
        <end position="389"/>
    </location>
</feature>
<feature type="domain" description="C2H2-type" evidence="8">
    <location>
        <begin position="967"/>
        <end position="994"/>
    </location>
</feature>
<dbReference type="Pfam" id="PF07776">
    <property type="entry name" value="zf-AD"/>
    <property type="match status" value="1"/>
</dbReference>
<keyword evidence="3 5" id="KW-0863">Zinc-finger</keyword>